<evidence type="ECO:0000313" key="2">
    <source>
        <dbReference type="Proteomes" id="UP001367508"/>
    </source>
</evidence>
<keyword evidence="2" id="KW-1185">Reference proteome</keyword>
<protein>
    <submittedName>
        <fullName evidence="1">Uncharacterized protein</fullName>
    </submittedName>
</protein>
<evidence type="ECO:0000313" key="1">
    <source>
        <dbReference type="EMBL" id="KAK7323220.1"/>
    </source>
</evidence>
<sequence length="200" mass="22669">MAQSSNLAQEARYTIQKWWPVWSREAQLAIGMHNSIEGSWLPFRNGGLFGHVRRNLQLACTTQLRAQMQLAWSCMPKAKCKPILEKKLQEGFEHEPWIGSSQDHLEETSFIVHPERLESQISPSLTYQACVNIAHVRPIFSYKFLIDTTLIGVEAVSWDESREYFNTRGSTMLGGVLVLDSLSGVDMQNHADLAITSYAN</sequence>
<reference evidence="1 2" key="1">
    <citation type="submission" date="2024-01" db="EMBL/GenBank/DDBJ databases">
        <title>The genomes of 5 underutilized Papilionoideae crops provide insights into root nodulation and disease resistanc.</title>
        <authorList>
            <person name="Jiang F."/>
        </authorList>
    </citation>
    <scope>NUCLEOTIDE SEQUENCE [LARGE SCALE GENOMIC DNA]</scope>
    <source>
        <strain evidence="1">LVBAO_FW01</strain>
        <tissue evidence="1">Leaves</tissue>
    </source>
</reference>
<comment type="caution">
    <text evidence="1">The sequence shown here is derived from an EMBL/GenBank/DDBJ whole genome shotgun (WGS) entry which is preliminary data.</text>
</comment>
<name>A0AAN9KSQ7_CANGL</name>
<organism evidence="1 2">
    <name type="scientific">Canavalia gladiata</name>
    <name type="common">Sword bean</name>
    <name type="synonym">Dolichos gladiatus</name>
    <dbReference type="NCBI Taxonomy" id="3824"/>
    <lineage>
        <taxon>Eukaryota</taxon>
        <taxon>Viridiplantae</taxon>
        <taxon>Streptophyta</taxon>
        <taxon>Embryophyta</taxon>
        <taxon>Tracheophyta</taxon>
        <taxon>Spermatophyta</taxon>
        <taxon>Magnoliopsida</taxon>
        <taxon>eudicotyledons</taxon>
        <taxon>Gunneridae</taxon>
        <taxon>Pentapetalae</taxon>
        <taxon>rosids</taxon>
        <taxon>fabids</taxon>
        <taxon>Fabales</taxon>
        <taxon>Fabaceae</taxon>
        <taxon>Papilionoideae</taxon>
        <taxon>50 kb inversion clade</taxon>
        <taxon>NPAAA clade</taxon>
        <taxon>indigoferoid/millettioid clade</taxon>
        <taxon>Phaseoleae</taxon>
        <taxon>Canavalia</taxon>
    </lineage>
</organism>
<dbReference type="Proteomes" id="UP001367508">
    <property type="component" value="Unassembled WGS sequence"/>
</dbReference>
<gene>
    <name evidence="1" type="ORF">VNO77_26685</name>
</gene>
<proteinExistence type="predicted"/>
<dbReference type="EMBL" id="JAYMYQ010000006">
    <property type="protein sequence ID" value="KAK7323220.1"/>
    <property type="molecule type" value="Genomic_DNA"/>
</dbReference>
<accession>A0AAN9KSQ7</accession>
<dbReference type="AlphaFoldDB" id="A0AAN9KSQ7"/>